<comment type="subunit">
    <text evidence="12">Component of the ubiquinol-cytochrome c oxidoreductase (cytochrome b-c1 complex, complex III, CIII), a multisubunit enzyme composed of 3 respiratory subunits cytochrome b, cytochrome c1 and Rieske protein, 2 core protein subunits, and additional low-molecular weight protein subunits.</text>
</comment>
<keyword evidence="4 12" id="KW-0679">Respiratory chain</keyword>
<organism evidence="14 15">
    <name type="scientific">Fusarium albosuccineum</name>
    <dbReference type="NCBI Taxonomy" id="1237068"/>
    <lineage>
        <taxon>Eukaryota</taxon>
        <taxon>Fungi</taxon>
        <taxon>Dikarya</taxon>
        <taxon>Ascomycota</taxon>
        <taxon>Pezizomycotina</taxon>
        <taxon>Sordariomycetes</taxon>
        <taxon>Hypocreomycetidae</taxon>
        <taxon>Hypocreales</taxon>
        <taxon>Nectriaceae</taxon>
        <taxon>Fusarium</taxon>
        <taxon>Fusarium decemcellulare species complex</taxon>
    </lineage>
</organism>
<evidence type="ECO:0000256" key="10">
    <source>
        <dbReference type="ARBA" id="ARBA00023136"/>
    </source>
</evidence>
<dbReference type="AlphaFoldDB" id="A0A8H4PCJ1"/>
<accession>A0A8H4PCJ1</accession>
<comment type="similarity">
    <text evidence="2 12">Belongs to the UQCR10/QCR9 family.</text>
</comment>
<dbReference type="Gene3D" id="1.20.5.260">
    <property type="entry name" value="Cytochrome b-c1 complex subunit 9"/>
    <property type="match status" value="1"/>
</dbReference>
<evidence type="ECO:0000256" key="7">
    <source>
        <dbReference type="ARBA" id="ARBA00022982"/>
    </source>
</evidence>
<evidence type="ECO:0000256" key="12">
    <source>
        <dbReference type="RuleBase" id="RU368056"/>
    </source>
</evidence>
<evidence type="ECO:0000256" key="9">
    <source>
        <dbReference type="ARBA" id="ARBA00023128"/>
    </source>
</evidence>
<evidence type="ECO:0000256" key="1">
    <source>
        <dbReference type="ARBA" id="ARBA00004434"/>
    </source>
</evidence>
<dbReference type="SUPFAM" id="SSF81514">
    <property type="entry name" value="Subunit X (non-heme 7 kDa protein) of cytochrome bc1 complex (Ubiquinol-cytochrome c reductase)"/>
    <property type="match status" value="1"/>
</dbReference>
<dbReference type="InterPro" id="IPR036656">
    <property type="entry name" value="QCR9_sf"/>
</dbReference>
<dbReference type="InterPro" id="IPR008027">
    <property type="entry name" value="QCR9"/>
</dbReference>
<evidence type="ECO:0000256" key="13">
    <source>
        <dbReference type="SAM" id="MobiDB-lite"/>
    </source>
</evidence>
<dbReference type="EMBL" id="JAADYS010000734">
    <property type="protein sequence ID" value="KAF4467535.1"/>
    <property type="molecule type" value="Genomic_DNA"/>
</dbReference>
<comment type="function">
    <text evidence="12">Component of the ubiquinol-cytochrome c oxidoreductase, a multisubunit transmembrane complex that is part of the mitochondrial electron transport chain which drives oxidative phosphorylation. The complex plays an important role in the uptake of multiple carbon sources present in different host niches.</text>
</comment>
<keyword evidence="6 12" id="KW-0999">Mitochondrion inner membrane</keyword>
<evidence type="ECO:0000256" key="2">
    <source>
        <dbReference type="ARBA" id="ARBA00007856"/>
    </source>
</evidence>
<feature type="region of interest" description="Disordered" evidence="13">
    <location>
        <begin position="1"/>
        <end position="26"/>
    </location>
</feature>
<keyword evidence="9 12" id="KW-0496">Mitochondrion</keyword>
<evidence type="ECO:0000256" key="5">
    <source>
        <dbReference type="ARBA" id="ARBA00022692"/>
    </source>
</evidence>
<comment type="caution">
    <text evidence="14">The sequence shown here is derived from an EMBL/GenBank/DDBJ whole genome shotgun (WGS) entry which is preliminary data.</text>
</comment>
<keyword evidence="7 12" id="KW-0249">Electron transport</keyword>
<proteinExistence type="inferred from homology"/>
<evidence type="ECO:0000256" key="11">
    <source>
        <dbReference type="ARBA" id="ARBA00044247"/>
    </source>
</evidence>
<evidence type="ECO:0000313" key="14">
    <source>
        <dbReference type="EMBL" id="KAF4467535.1"/>
    </source>
</evidence>
<comment type="subcellular location">
    <subcellularLocation>
        <location evidence="1 12">Mitochondrion inner membrane</location>
        <topology evidence="1 12">Single-pass membrane protein</topology>
    </subcellularLocation>
</comment>
<dbReference type="Pfam" id="PF05365">
    <property type="entry name" value="UCR_UQCRX_QCR9"/>
    <property type="match status" value="1"/>
</dbReference>
<feature type="compositionally biased region" description="Low complexity" evidence="13">
    <location>
        <begin position="1"/>
        <end position="16"/>
    </location>
</feature>
<keyword evidence="8" id="KW-1133">Transmembrane helix</keyword>
<evidence type="ECO:0000256" key="6">
    <source>
        <dbReference type="ARBA" id="ARBA00022792"/>
    </source>
</evidence>
<keyword evidence="3 12" id="KW-0813">Transport</keyword>
<reference evidence="14 15" key="1">
    <citation type="submission" date="2020-01" db="EMBL/GenBank/DDBJ databases">
        <title>Identification and distribution of gene clusters putatively required for synthesis of sphingolipid metabolism inhibitors in phylogenetically diverse species of the filamentous fungus Fusarium.</title>
        <authorList>
            <person name="Kim H.-S."/>
            <person name="Busman M."/>
            <person name="Brown D.W."/>
            <person name="Divon H."/>
            <person name="Uhlig S."/>
            <person name="Proctor R.H."/>
        </authorList>
    </citation>
    <scope>NUCLEOTIDE SEQUENCE [LARGE SCALE GENOMIC DNA]</scope>
    <source>
        <strain evidence="14 15">NRRL 20459</strain>
    </source>
</reference>
<keyword evidence="15" id="KW-1185">Reference proteome</keyword>
<keyword evidence="10" id="KW-0472">Membrane</keyword>
<evidence type="ECO:0000313" key="15">
    <source>
        <dbReference type="Proteomes" id="UP000554235"/>
    </source>
</evidence>
<protein>
    <recommendedName>
        <fullName evidence="11 12">Complex III subunit 9</fullName>
    </recommendedName>
</protein>
<sequence>MTDDNAATASTDTDSTQEPVLHQLPDARDRLHRRLRLGGAWDNYNRGRQWKDIRHKFLEGAEEDEE</sequence>
<dbReference type="GO" id="GO:0005743">
    <property type="term" value="C:mitochondrial inner membrane"/>
    <property type="evidence" value="ECO:0007669"/>
    <property type="project" value="UniProtKB-SubCell"/>
</dbReference>
<dbReference type="GO" id="GO:0045275">
    <property type="term" value="C:respiratory chain complex III"/>
    <property type="evidence" value="ECO:0007669"/>
    <property type="project" value="UniProtKB-UniRule"/>
</dbReference>
<evidence type="ECO:0000256" key="3">
    <source>
        <dbReference type="ARBA" id="ARBA00022448"/>
    </source>
</evidence>
<name>A0A8H4PCJ1_9HYPO</name>
<gene>
    <name evidence="14" type="ORF">FALBO_5587</name>
</gene>
<keyword evidence="5" id="KW-0812">Transmembrane</keyword>
<dbReference type="Proteomes" id="UP000554235">
    <property type="component" value="Unassembled WGS sequence"/>
</dbReference>
<evidence type="ECO:0000256" key="8">
    <source>
        <dbReference type="ARBA" id="ARBA00022989"/>
    </source>
</evidence>
<evidence type="ECO:0000256" key="4">
    <source>
        <dbReference type="ARBA" id="ARBA00022660"/>
    </source>
</evidence>
<dbReference type="GO" id="GO:0006122">
    <property type="term" value="P:mitochondrial electron transport, ubiquinol to cytochrome c"/>
    <property type="evidence" value="ECO:0007669"/>
    <property type="project" value="UniProtKB-UniRule"/>
</dbReference>